<feature type="compositionally biased region" description="Basic and acidic residues" evidence="1">
    <location>
        <begin position="207"/>
        <end position="222"/>
    </location>
</feature>
<dbReference type="Proteomes" id="UP000469452">
    <property type="component" value="Unassembled WGS sequence"/>
</dbReference>
<feature type="region of interest" description="Disordered" evidence="1">
    <location>
        <begin position="139"/>
        <end position="222"/>
    </location>
</feature>
<evidence type="ECO:0008006" key="4">
    <source>
        <dbReference type="Google" id="ProtNLM"/>
    </source>
</evidence>
<dbReference type="VEuPathDB" id="FungiDB:H257_19337"/>
<protein>
    <recommendedName>
        <fullName evidence="4">Myb-like domain-containing protein</fullName>
    </recommendedName>
</protein>
<name>A0A6A4Z4S7_APHAT</name>
<evidence type="ECO:0000256" key="1">
    <source>
        <dbReference type="SAM" id="MobiDB-lite"/>
    </source>
</evidence>
<reference evidence="2 3" key="1">
    <citation type="submission" date="2019-06" db="EMBL/GenBank/DDBJ databases">
        <title>Genomics analysis of Aphanomyces spp. identifies a new class of oomycete effector associated with host adaptation.</title>
        <authorList>
            <person name="Gaulin E."/>
        </authorList>
    </citation>
    <scope>NUCLEOTIDE SEQUENCE [LARGE SCALE GENOMIC DNA]</scope>
    <source>
        <strain evidence="2 3">E</strain>
    </source>
</reference>
<dbReference type="PANTHER" id="PTHR37558:SF1">
    <property type="entry name" value="HTH CENPB-TYPE DOMAIN-CONTAINING PROTEIN"/>
    <property type="match status" value="1"/>
</dbReference>
<gene>
    <name evidence="2" type="ORF">AaE_014632</name>
</gene>
<accession>A0A6A4Z4S7</accession>
<feature type="compositionally biased region" description="Basic and acidic residues" evidence="1">
    <location>
        <begin position="169"/>
        <end position="178"/>
    </location>
</feature>
<proteinExistence type="predicted"/>
<sequence length="222" mass="25158">MSNDLGIDTTDTQARKWWSDSDDLSLLTQVNNDLPFKQVKNTTKAWDALATKLLEVPGFGRTTLDGKKAANRFYQLLRVHRRFQQSSQYLSGVEQEETGKIVLLDELVQLFDEATDQRNADRAAMHAKVTEKEAAASFLRDQAMQSGKRKSVETDESTDSDVVGRKRKAIFESHDLRDQAMQSGKRKSVETDESTDSDVVGRKRKAEARADSTTRIRDETKR</sequence>
<dbReference type="EMBL" id="VJMI01020193">
    <property type="protein sequence ID" value="KAF0705165.1"/>
    <property type="molecule type" value="Genomic_DNA"/>
</dbReference>
<evidence type="ECO:0000313" key="2">
    <source>
        <dbReference type="EMBL" id="KAF0705165.1"/>
    </source>
</evidence>
<evidence type="ECO:0000313" key="3">
    <source>
        <dbReference type="Proteomes" id="UP000469452"/>
    </source>
</evidence>
<dbReference type="AlphaFoldDB" id="A0A6A4Z4S7"/>
<comment type="caution">
    <text evidence="2">The sequence shown here is derived from an EMBL/GenBank/DDBJ whole genome shotgun (WGS) entry which is preliminary data.</text>
</comment>
<organism evidence="2 3">
    <name type="scientific">Aphanomyces astaci</name>
    <name type="common">Crayfish plague agent</name>
    <dbReference type="NCBI Taxonomy" id="112090"/>
    <lineage>
        <taxon>Eukaryota</taxon>
        <taxon>Sar</taxon>
        <taxon>Stramenopiles</taxon>
        <taxon>Oomycota</taxon>
        <taxon>Saprolegniomycetes</taxon>
        <taxon>Saprolegniales</taxon>
        <taxon>Verrucalvaceae</taxon>
        <taxon>Aphanomyces</taxon>
    </lineage>
</organism>
<dbReference type="PANTHER" id="PTHR37558">
    <property type="entry name" value="HTH CENPB-TYPE DOMAIN-CONTAINING PROTEIN"/>
    <property type="match status" value="1"/>
</dbReference>